<dbReference type="Proteomes" id="UP000765845">
    <property type="component" value="Unassembled WGS sequence"/>
</dbReference>
<feature type="domain" description="SnoaL-like" evidence="1">
    <location>
        <begin position="20"/>
        <end position="134"/>
    </location>
</feature>
<dbReference type="RefSeq" id="WP_168449038.1">
    <property type="nucleotide sequence ID" value="NZ_JAAWWK010000001.1"/>
</dbReference>
<organism evidence="2 3">
    <name type="scientific">Spongiibacter thalassae</name>
    <dbReference type="NCBI Taxonomy" id="2721624"/>
    <lineage>
        <taxon>Bacteria</taxon>
        <taxon>Pseudomonadati</taxon>
        <taxon>Pseudomonadota</taxon>
        <taxon>Gammaproteobacteria</taxon>
        <taxon>Cellvibrionales</taxon>
        <taxon>Spongiibacteraceae</taxon>
        <taxon>Spongiibacter</taxon>
    </lineage>
</organism>
<evidence type="ECO:0000259" key="1">
    <source>
        <dbReference type="Pfam" id="PF12680"/>
    </source>
</evidence>
<proteinExistence type="predicted"/>
<reference evidence="2 3" key="1">
    <citation type="submission" date="2020-04" db="EMBL/GenBank/DDBJ databases">
        <authorList>
            <person name="Yoon J."/>
        </authorList>
    </citation>
    <scope>NUCLEOTIDE SEQUENCE [LARGE SCALE GENOMIC DNA]</scope>
    <source>
        <strain evidence="2 3">KMU-166</strain>
    </source>
</reference>
<comment type="caution">
    <text evidence="2">The sequence shown here is derived from an EMBL/GenBank/DDBJ whole genome shotgun (WGS) entry which is preliminary data.</text>
</comment>
<name>A0ABX1GBH6_9GAMM</name>
<dbReference type="Pfam" id="PF12680">
    <property type="entry name" value="SnoaL_2"/>
    <property type="match status" value="1"/>
</dbReference>
<protein>
    <submittedName>
        <fullName evidence="2">SnoaL-like domain-containing protein</fullName>
    </submittedName>
</protein>
<dbReference type="InterPro" id="IPR032710">
    <property type="entry name" value="NTF2-like_dom_sf"/>
</dbReference>
<dbReference type="InterPro" id="IPR037401">
    <property type="entry name" value="SnoaL-like"/>
</dbReference>
<evidence type="ECO:0000313" key="3">
    <source>
        <dbReference type="Proteomes" id="UP000765845"/>
    </source>
</evidence>
<gene>
    <name evidence="2" type="ORF">HCU74_03700</name>
</gene>
<keyword evidence="3" id="KW-1185">Reference proteome</keyword>
<dbReference type="SUPFAM" id="SSF54427">
    <property type="entry name" value="NTF2-like"/>
    <property type="match status" value="1"/>
</dbReference>
<dbReference type="EMBL" id="JAAWWK010000001">
    <property type="protein sequence ID" value="NKI16521.1"/>
    <property type="molecule type" value="Genomic_DNA"/>
</dbReference>
<evidence type="ECO:0000313" key="2">
    <source>
        <dbReference type="EMBL" id="NKI16521.1"/>
    </source>
</evidence>
<sequence length="175" mass="20049">MSDRPISAPELNSTEMEALIRSWFQSYSDKEFEKHNAMIHPEAVVSYPEMAFMSPDYTAGKDFLVKTLEADEEAFINLRQDVDRVYVVGDTAFVEGWFRGSELGGTIVVQAKAEDMRFRFLHRVRVEDGKIKEVFSYYDTALPYQIQLGLVGPSKESPIPPWMMAMAEKKNKHAQ</sequence>
<dbReference type="Gene3D" id="3.10.450.50">
    <property type="match status" value="1"/>
</dbReference>
<accession>A0ABX1GBH6</accession>